<accession>A0ABV6TAR7</accession>
<sequence>MTTVESVEPVKETGSRCTPEPDPEPAASVSLERWLALVAVATGTFSLGSARASD</sequence>
<evidence type="ECO:0000256" key="1">
    <source>
        <dbReference type="SAM" id="MobiDB-lite"/>
    </source>
</evidence>
<evidence type="ECO:0000313" key="2">
    <source>
        <dbReference type="EMBL" id="MFC0842879.1"/>
    </source>
</evidence>
<dbReference type="Proteomes" id="UP001589887">
    <property type="component" value="Unassembled WGS sequence"/>
</dbReference>
<evidence type="ECO:0000313" key="3">
    <source>
        <dbReference type="Proteomes" id="UP001589887"/>
    </source>
</evidence>
<proteinExistence type="predicted"/>
<comment type="caution">
    <text evidence="2">The sequence shown here is derived from an EMBL/GenBank/DDBJ whole genome shotgun (WGS) entry which is preliminary data.</text>
</comment>
<dbReference type="EMBL" id="JBHMQV010000001">
    <property type="protein sequence ID" value="MFC0842879.1"/>
    <property type="molecule type" value="Genomic_DNA"/>
</dbReference>
<dbReference type="RefSeq" id="WP_394316685.1">
    <property type="nucleotide sequence ID" value="NZ_JBHMQV010000001.1"/>
</dbReference>
<name>A0ABV6TAR7_9ACTN</name>
<gene>
    <name evidence="2" type="ORF">ACFH04_03865</name>
</gene>
<protein>
    <submittedName>
        <fullName evidence="2">Uncharacterized protein</fullName>
    </submittedName>
</protein>
<reference evidence="2 3" key="1">
    <citation type="submission" date="2024-09" db="EMBL/GenBank/DDBJ databases">
        <authorList>
            <person name="Sun Q."/>
            <person name="Mori K."/>
        </authorList>
    </citation>
    <scope>NUCLEOTIDE SEQUENCE [LARGE SCALE GENOMIC DNA]</scope>
    <source>
        <strain evidence="2 3">JCM 4557</strain>
    </source>
</reference>
<organism evidence="2 3">
    <name type="scientific">Streptomyces noboritoensis</name>
    <dbReference type="NCBI Taxonomy" id="67337"/>
    <lineage>
        <taxon>Bacteria</taxon>
        <taxon>Bacillati</taxon>
        <taxon>Actinomycetota</taxon>
        <taxon>Actinomycetes</taxon>
        <taxon>Kitasatosporales</taxon>
        <taxon>Streptomycetaceae</taxon>
        <taxon>Streptomyces</taxon>
    </lineage>
</organism>
<keyword evidence="3" id="KW-1185">Reference proteome</keyword>
<feature type="region of interest" description="Disordered" evidence="1">
    <location>
        <begin position="1"/>
        <end position="27"/>
    </location>
</feature>